<keyword evidence="3" id="KW-0645">Protease</keyword>
<feature type="transmembrane region" description="Helical" evidence="8">
    <location>
        <begin position="102"/>
        <end position="122"/>
    </location>
</feature>
<dbReference type="InterPro" id="IPR006741">
    <property type="entry name" value="AgrB"/>
</dbReference>
<dbReference type="EMBL" id="JAAKGU010000001">
    <property type="protein sequence ID" value="NGM81430.1"/>
    <property type="molecule type" value="Genomic_DNA"/>
</dbReference>
<evidence type="ECO:0000313" key="10">
    <source>
        <dbReference type="Proteomes" id="UP000480151"/>
    </source>
</evidence>
<evidence type="ECO:0000256" key="6">
    <source>
        <dbReference type="ARBA" id="ARBA00022989"/>
    </source>
</evidence>
<evidence type="ECO:0000256" key="7">
    <source>
        <dbReference type="ARBA" id="ARBA00023136"/>
    </source>
</evidence>
<accession>A0A6M1PDQ0</accession>
<evidence type="ECO:0000256" key="5">
    <source>
        <dbReference type="ARBA" id="ARBA00022801"/>
    </source>
</evidence>
<keyword evidence="1" id="KW-1003">Cell membrane</keyword>
<name>A0A6M1PDQ0_9BACL</name>
<dbReference type="RefSeq" id="WP_165094302.1">
    <property type="nucleotide sequence ID" value="NZ_JAAKGU010000001.1"/>
</dbReference>
<sequence length="173" mass="18783">MIEFISLKLAQGIKRSIPDHPISVNVMKFSLSIIINSLLIILLTLAVSLFTGNTRGAAIALIAFPLLRQVSGGYHLKTGMTCVLVSSAMLTAVSFFNAGRTYVFLLNLASLLLVAVFAPSGIEKQSRIPKSFYPQLKIISCLIVLVNFIVASPVIAAAFFIQGLSLFNQPERR</sequence>
<dbReference type="GO" id="GO:0016020">
    <property type="term" value="C:membrane"/>
    <property type="evidence" value="ECO:0007669"/>
    <property type="project" value="InterPro"/>
</dbReference>
<dbReference type="GO" id="GO:0006508">
    <property type="term" value="P:proteolysis"/>
    <property type="evidence" value="ECO:0007669"/>
    <property type="project" value="UniProtKB-KW"/>
</dbReference>
<keyword evidence="4 8" id="KW-0812">Transmembrane</keyword>
<keyword evidence="5" id="KW-0378">Hydrolase</keyword>
<feature type="transmembrane region" description="Helical" evidence="8">
    <location>
        <begin position="74"/>
        <end position="96"/>
    </location>
</feature>
<keyword evidence="7 8" id="KW-0472">Membrane</keyword>
<feature type="transmembrane region" description="Helical" evidence="8">
    <location>
        <begin position="29"/>
        <end position="53"/>
    </location>
</feature>
<evidence type="ECO:0000256" key="1">
    <source>
        <dbReference type="ARBA" id="ARBA00022475"/>
    </source>
</evidence>
<evidence type="ECO:0000256" key="3">
    <source>
        <dbReference type="ARBA" id="ARBA00022670"/>
    </source>
</evidence>
<evidence type="ECO:0000313" key="9">
    <source>
        <dbReference type="EMBL" id="NGM81430.1"/>
    </source>
</evidence>
<evidence type="ECO:0000256" key="8">
    <source>
        <dbReference type="SAM" id="Phobius"/>
    </source>
</evidence>
<dbReference type="Pfam" id="PF04647">
    <property type="entry name" value="AgrB"/>
    <property type="match status" value="1"/>
</dbReference>
<dbReference type="GO" id="GO:0008233">
    <property type="term" value="F:peptidase activity"/>
    <property type="evidence" value="ECO:0007669"/>
    <property type="project" value="UniProtKB-KW"/>
</dbReference>
<dbReference type="SMART" id="SM00793">
    <property type="entry name" value="AgrB"/>
    <property type="match status" value="1"/>
</dbReference>
<comment type="caution">
    <text evidence="9">The sequence shown here is derived from an EMBL/GenBank/DDBJ whole genome shotgun (WGS) entry which is preliminary data.</text>
</comment>
<evidence type="ECO:0000256" key="2">
    <source>
        <dbReference type="ARBA" id="ARBA00022654"/>
    </source>
</evidence>
<organism evidence="9 10">
    <name type="scientific">Paenibacillus apii</name>
    <dbReference type="NCBI Taxonomy" id="1850370"/>
    <lineage>
        <taxon>Bacteria</taxon>
        <taxon>Bacillati</taxon>
        <taxon>Bacillota</taxon>
        <taxon>Bacilli</taxon>
        <taxon>Bacillales</taxon>
        <taxon>Paenibacillaceae</taxon>
        <taxon>Paenibacillus</taxon>
    </lineage>
</organism>
<proteinExistence type="predicted"/>
<gene>
    <name evidence="9" type="ORF">G5B47_03285</name>
</gene>
<evidence type="ECO:0000256" key="4">
    <source>
        <dbReference type="ARBA" id="ARBA00022692"/>
    </source>
</evidence>
<feature type="transmembrane region" description="Helical" evidence="8">
    <location>
        <begin position="142"/>
        <end position="167"/>
    </location>
</feature>
<keyword evidence="2" id="KW-0673">Quorum sensing</keyword>
<dbReference type="Proteomes" id="UP000480151">
    <property type="component" value="Unassembled WGS sequence"/>
</dbReference>
<protein>
    <submittedName>
        <fullName evidence="9">Accessory regulator AgrB</fullName>
    </submittedName>
</protein>
<dbReference type="AlphaFoldDB" id="A0A6M1PDQ0"/>
<keyword evidence="10" id="KW-1185">Reference proteome</keyword>
<keyword evidence="6 8" id="KW-1133">Transmembrane helix</keyword>
<reference evidence="9 10" key="1">
    <citation type="submission" date="2020-02" db="EMBL/GenBank/DDBJ databases">
        <authorList>
            <person name="Gao J."/>
            <person name="Sun J."/>
        </authorList>
    </citation>
    <scope>NUCLEOTIDE SEQUENCE [LARGE SCALE GENOMIC DNA]</scope>
    <source>
        <strain evidence="9 10">7124</strain>
    </source>
</reference>
<dbReference type="GO" id="GO:0009372">
    <property type="term" value="P:quorum sensing"/>
    <property type="evidence" value="ECO:0007669"/>
    <property type="project" value="UniProtKB-KW"/>
</dbReference>